<dbReference type="Pfam" id="PF13649">
    <property type="entry name" value="Methyltransf_25"/>
    <property type="match status" value="1"/>
</dbReference>
<dbReference type="CDD" id="cd02440">
    <property type="entry name" value="AdoMet_MTases"/>
    <property type="match status" value="1"/>
</dbReference>
<dbReference type="InterPro" id="IPR029063">
    <property type="entry name" value="SAM-dependent_MTases_sf"/>
</dbReference>
<proteinExistence type="predicted"/>
<protein>
    <recommendedName>
        <fullName evidence="1">Methyltransferase domain-containing protein</fullName>
    </recommendedName>
</protein>
<comment type="caution">
    <text evidence="2">The sequence shown here is derived from an EMBL/GenBank/DDBJ whole genome shotgun (WGS) entry which is preliminary data.</text>
</comment>
<dbReference type="Gene3D" id="3.40.50.150">
    <property type="entry name" value="Vaccinia Virus protein VP39"/>
    <property type="match status" value="1"/>
</dbReference>
<dbReference type="SUPFAM" id="SSF53335">
    <property type="entry name" value="S-adenosyl-L-methionine-dependent methyltransferases"/>
    <property type="match status" value="1"/>
</dbReference>
<evidence type="ECO:0000313" key="3">
    <source>
        <dbReference type="Proteomes" id="UP001144256"/>
    </source>
</evidence>
<feature type="domain" description="Methyltransferase" evidence="1">
    <location>
        <begin position="67"/>
        <end position="164"/>
    </location>
</feature>
<dbReference type="InterPro" id="IPR041698">
    <property type="entry name" value="Methyltransf_25"/>
</dbReference>
<reference evidence="2" key="1">
    <citation type="submission" date="2022-06" db="EMBL/GenBank/DDBJ databases">
        <title>Vallitalea longa sp. nov., an anaerobic bacterium isolated from marine sediment.</title>
        <authorList>
            <person name="Hirano S."/>
            <person name="Terahara T."/>
            <person name="Mori K."/>
            <person name="Hamada M."/>
            <person name="Matsumoto R."/>
            <person name="Kobayashi T."/>
        </authorList>
    </citation>
    <scope>NUCLEOTIDE SEQUENCE</scope>
    <source>
        <strain evidence="2">SH18-1</strain>
    </source>
</reference>
<organism evidence="2 3">
    <name type="scientific">Vallitalea longa</name>
    <dbReference type="NCBI Taxonomy" id="2936439"/>
    <lineage>
        <taxon>Bacteria</taxon>
        <taxon>Bacillati</taxon>
        <taxon>Bacillota</taxon>
        <taxon>Clostridia</taxon>
        <taxon>Lachnospirales</taxon>
        <taxon>Vallitaleaceae</taxon>
        <taxon>Vallitalea</taxon>
    </lineage>
</organism>
<dbReference type="EMBL" id="BRLB01000030">
    <property type="protein sequence ID" value="GKX32283.1"/>
    <property type="molecule type" value="Genomic_DNA"/>
</dbReference>
<sequence length="290" mass="33244">MVVELIYFNMSVEYCNGEESSMNSIVKNYYNDNAELEWNRLGNPYTNIEFRSSMYLIEKYFPETGYILDIGSGPGRYSLELLKKGYKLSLLDISNNELDIARDKIKEAGLSSEGYHCKSALELDSFEDESFDGILLMGPLYHLHEEKDRMKVLKDTYRILKKDGVGLISYINTWGALKAGVSEFPEIFENIEYFQKYVNGDLKLSCLEGFTESYFTIPSLALAEVKKAGFKIVSYAGVESFLSGLKAQINELYKNMPEVYENFMASAVKCCEMPQYRDATEHIHIIVKKR</sequence>
<evidence type="ECO:0000259" key="1">
    <source>
        <dbReference type="Pfam" id="PF13649"/>
    </source>
</evidence>
<dbReference type="Proteomes" id="UP001144256">
    <property type="component" value="Unassembled WGS sequence"/>
</dbReference>
<gene>
    <name evidence="2" type="ORF">SH1V18_47630</name>
</gene>
<evidence type="ECO:0000313" key="2">
    <source>
        <dbReference type="EMBL" id="GKX32283.1"/>
    </source>
</evidence>
<name>A0A9W6DIA0_9FIRM</name>
<dbReference type="AlphaFoldDB" id="A0A9W6DIA0"/>
<keyword evidence="3" id="KW-1185">Reference proteome</keyword>
<accession>A0A9W6DIA0</accession>